<evidence type="ECO:0000256" key="5">
    <source>
        <dbReference type="SAM" id="Phobius"/>
    </source>
</evidence>
<feature type="transmembrane region" description="Helical" evidence="5">
    <location>
        <begin position="325"/>
        <end position="341"/>
    </location>
</feature>
<proteinExistence type="predicted"/>
<evidence type="ECO:0000256" key="4">
    <source>
        <dbReference type="ARBA" id="ARBA00023136"/>
    </source>
</evidence>
<dbReference type="InterPro" id="IPR006153">
    <property type="entry name" value="Cation/H_exchanger_TM"/>
</dbReference>
<dbReference type="GO" id="GO:0042391">
    <property type="term" value="P:regulation of membrane potential"/>
    <property type="evidence" value="ECO:0007669"/>
    <property type="project" value="InterPro"/>
</dbReference>
<evidence type="ECO:0000256" key="1">
    <source>
        <dbReference type="ARBA" id="ARBA00004141"/>
    </source>
</evidence>
<keyword evidence="8" id="KW-1185">Reference proteome</keyword>
<dbReference type="GO" id="GO:0005886">
    <property type="term" value="C:plasma membrane"/>
    <property type="evidence" value="ECO:0007669"/>
    <property type="project" value="InterPro"/>
</dbReference>
<dbReference type="PANTHER" id="PTHR31382:SF5">
    <property type="entry name" value="SODIUM ION_PROTON EXCHANGER (EUROFUNG)"/>
    <property type="match status" value="1"/>
</dbReference>
<keyword evidence="2 5" id="KW-0812">Transmembrane</keyword>
<dbReference type="OrthoDB" id="5327978at2759"/>
<dbReference type="PANTHER" id="PTHR31382">
    <property type="entry name" value="NA(+)/H(+) ANTIPORTER"/>
    <property type="match status" value="1"/>
</dbReference>
<keyword evidence="3 5" id="KW-1133">Transmembrane helix</keyword>
<comment type="subcellular location">
    <subcellularLocation>
        <location evidence="1">Membrane</location>
        <topology evidence="1">Multi-pass membrane protein</topology>
    </subcellularLocation>
</comment>
<reference evidence="8" key="1">
    <citation type="journal article" date="2017" name="Nat. Microbiol.">
        <title>Global analysis of biosynthetic gene clusters reveals vast potential of secondary metabolite production in Penicillium species.</title>
        <authorList>
            <person name="Nielsen J.C."/>
            <person name="Grijseels S."/>
            <person name="Prigent S."/>
            <person name="Ji B."/>
            <person name="Dainat J."/>
            <person name="Nielsen K.F."/>
            <person name="Frisvad J.C."/>
            <person name="Workman M."/>
            <person name="Nielsen J."/>
        </authorList>
    </citation>
    <scope>NUCLEOTIDE SEQUENCE [LARGE SCALE GENOMIC DNA]</scope>
    <source>
        <strain evidence="8">IBT 24891</strain>
    </source>
</reference>
<dbReference type="Proteomes" id="UP000191285">
    <property type="component" value="Unassembled WGS sequence"/>
</dbReference>
<evidence type="ECO:0000259" key="6">
    <source>
        <dbReference type="Pfam" id="PF00999"/>
    </source>
</evidence>
<feature type="transmembrane region" description="Helical" evidence="5">
    <location>
        <begin position="233"/>
        <end position="251"/>
    </location>
</feature>
<gene>
    <name evidence="7" type="ORF">PENSTE_c025G10292</name>
</gene>
<evidence type="ECO:0000313" key="8">
    <source>
        <dbReference type="Proteomes" id="UP000191285"/>
    </source>
</evidence>
<dbReference type="EMBL" id="MLKD01000025">
    <property type="protein sequence ID" value="OQE16189.1"/>
    <property type="molecule type" value="Genomic_DNA"/>
</dbReference>
<feature type="domain" description="Cation/H+ exchanger transmembrane" evidence="6">
    <location>
        <begin position="26"/>
        <end position="453"/>
    </location>
</feature>
<dbReference type="GO" id="GO:0015385">
    <property type="term" value="F:sodium:proton antiporter activity"/>
    <property type="evidence" value="ECO:0007669"/>
    <property type="project" value="InterPro"/>
</dbReference>
<dbReference type="GO" id="GO:0120029">
    <property type="term" value="P:proton export across plasma membrane"/>
    <property type="evidence" value="ECO:0007669"/>
    <property type="project" value="InterPro"/>
</dbReference>
<sequence length="552" mass="61266">MLHPLLDLSSFNITVTFFGLFVLLFGFISVKIKQRWYLGEALPSFIVGTLLGPFCAGLINVRHWAGDDVGALTYALTRLVIGIQMVKVGYELPKRYLRLRLVELTICLLPLMTISWIITSCFMLLMIPHLSFLTALIIGSCVICIDPVLSQAIAKGPFADKYVRRHLREFISAEAGGNDGFGFPFLLLSIALLRYNSSPEANTSGHDWIGEKDTGRFGGNAGRALAHWAVEGLLYMIVLGSGYGLLVGFLGRKGLGLAFKKEWIDKEGFLLFPAAIGMFVVGTCGCFGSDETLACFIAGCALNWDGIYHSEVEARHDSFNNTIETTLNLGSFLFIGAIMPWDQLHSPETTGITVSRLVTLGILIVLFRRVPAVLMGYRFIPRVCSDYREALFMGYFGPIGLGAISYVEYARRLLPDPGRSDDEINNLTASMIPVVYWLVFFSIIVHGLSIPILNGIYRLLRVAAIQDHPVDVMLLSENEPIPNNSVAHREDHSVTVNNRFSCISHQSQVVRGDQELNMIRLRPSQSNSNEVTISRITSKQSSDHFEQAREMV</sequence>
<dbReference type="InterPro" id="IPR004712">
    <property type="entry name" value="Na+/H+_antiporter_fungi"/>
</dbReference>
<dbReference type="GO" id="GO:0036376">
    <property type="term" value="P:sodium ion export across plasma membrane"/>
    <property type="evidence" value="ECO:0007669"/>
    <property type="project" value="InterPro"/>
</dbReference>
<dbReference type="STRING" id="303698.A0A1V6SR95"/>
<feature type="transmembrane region" description="Helical" evidence="5">
    <location>
        <begin position="37"/>
        <end position="59"/>
    </location>
</feature>
<feature type="transmembrane region" description="Helical" evidence="5">
    <location>
        <begin position="427"/>
        <end position="453"/>
    </location>
</feature>
<feature type="transmembrane region" description="Helical" evidence="5">
    <location>
        <begin position="102"/>
        <end position="126"/>
    </location>
</feature>
<evidence type="ECO:0000313" key="7">
    <source>
        <dbReference type="EMBL" id="OQE16189.1"/>
    </source>
</evidence>
<feature type="transmembrane region" description="Helical" evidence="5">
    <location>
        <begin position="132"/>
        <end position="154"/>
    </location>
</feature>
<comment type="caution">
    <text evidence="7">The sequence shown here is derived from an EMBL/GenBank/DDBJ whole genome shotgun (WGS) entry which is preliminary data.</text>
</comment>
<keyword evidence="4 5" id="KW-0472">Membrane</keyword>
<name>A0A1V6SR95_9EURO</name>
<dbReference type="Pfam" id="PF00999">
    <property type="entry name" value="Na_H_Exchanger"/>
    <property type="match status" value="1"/>
</dbReference>
<organism evidence="7 8">
    <name type="scientific">Penicillium steckii</name>
    <dbReference type="NCBI Taxonomy" id="303698"/>
    <lineage>
        <taxon>Eukaryota</taxon>
        <taxon>Fungi</taxon>
        <taxon>Dikarya</taxon>
        <taxon>Ascomycota</taxon>
        <taxon>Pezizomycotina</taxon>
        <taxon>Eurotiomycetes</taxon>
        <taxon>Eurotiomycetidae</taxon>
        <taxon>Eurotiales</taxon>
        <taxon>Aspergillaceae</taxon>
        <taxon>Penicillium</taxon>
    </lineage>
</organism>
<feature type="transmembrane region" description="Helical" evidence="5">
    <location>
        <begin position="353"/>
        <end position="370"/>
    </location>
</feature>
<feature type="transmembrane region" description="Helical" evidence="5">
    <location>
        <begin position="390"/>
        <end position="407"/>
    </location>
</feature>
<evidence type="ECO:0000256" key="2">
    <source>
        <dbReference type="ARBA" id="ARBA00022692"/>
    </source>
</evidence>
<dbReference type="AlphaFoldDB" id="A0A1V6SR95"/>
<accession>A0A1V6SR95</accession>
<evidence type="ECO:0000256" key="3">
    <source>
        <dbReference type="ARBA" id="ARBA00022989"/>
    </source>
</evidence>
<feature type="transmembrane region" description="Helical" evidence="5">
    <location>
        <begin position="12"/>
        <end position="30"/>
    </location>
</feature>
<protein>
    <recommendedName>
        <fullName evidence="6">Cation/H+ exchanger transmembrane domain-containing protein</fullName>
    </recommendedName>
</protein>
<feature type="transmembrane region" description="Helical" evidence="5">
    <location>
        <begin position="71"/>
        <end position="90"/>
    </location>
</feature>